<gene>
    <name evidence="1" type="ORF">B7463_g11866</name>
</gene>
<dbReference type="Proteomes" id="UP000258309">
    <property type="component" value="Unassembled WGS sequence"/>
</dbReference>
<dbReference type="PANTHER" id="PTHR11439:SF463">
    <property type="entry name" value="REVERSE TRANSCRIPTASE TY1_COPIA-TYPE DOMAIN-CONTAINING PROTEIN"/>
    <property type="match status" value="1"/>
</dbReference>
<sequence length="166" mass="18952">MSLRTGNPYTLYSDATWGTEGDKKSFNGWAVIRAGGVILWVAQRQRSTVLSFMEAEFISASEASKEVAWLEKLNTDLKEEFPHPPTLYTDNMGAVELIHDNKFHKKAKHIDIRFNYIRSDMVEAGRLLVEHIPGVDQPADILTKQLPTERFQKHLRTLGIGEFHQI</sequence>
<dbReference type="AlphaFoldDB" id="A0A3E2GTV4"/>
<name>A0A3E2GTV4_SCYLI</name>
<evidence type="ECO:0000313" key="2">
    <source>
        <dbReference type="Proteomes" id="UP000258309"/>
    </source>
</evidence>
<dbReference type="PANTHER" id="PTHR11439">
    <property type="entry name" value="GAG-POL-RELATED RETROTRANSPOSON"/>
    <property type="match status" value="1"/>
</dbReference>
<evidence type="ECO:0000313" key="1">
    <source>
        <dbReference type="EMBL" id="RFU24467.1"/>
    </source>
</evidence>
<comment type="caution">
    <text evidence="1">The sequence shown here is derived from an EMBL/GenBank/DDBJ whole genome shotgun (WGS) entry which is preliminary data.</text>
</comment>
<keyword evidence="2" id="KW-1185">Reference proteome</keyword>
<dbReference type="OrthoDB" id="3432594at2759"/>
<dbReference type="CDD" id="cd09272">
    <property type="entry name" value="RNase_HI_RT_Ty1"/>
    <property type="match status" value="1"/>
</dbReference>
<feature type="non-terminal residue" evidence="1">
    <location>
        <position position="1"/>
    </location>
</feature>
<organism evidence="1 2">
    <name type="scientific">Scytalidium lignicola</name>
    <name type="common">Hyphomycete</name>
    <dbReference type="NCBI Taxonomy" id="5539"/>
    <lineage>
        <taxon>Eukaryota</taxon>
        <taxon>Fungi</taxon>
        <taxon>Dikarya</taxon>
        <taxon>Ascomycota</taxon>
        <taxon>Pezizomycotina</taxon>
        <taxon>Leotiomycetes</taxon>
        <taxon>Leotiomycetes incertae sedis</taxon>
        <taxon>Scytalidium</taxon>
    </lineage>
</organism>
<reference evidence="1 2" key="1">
    <citation type="submission" date="2018-05" db="EMBL/GenBank/DDBJ databases">
        <title>Draft genome sequence of Scytalidium lignicola DSM 105466, a ubiquitous saprotrophic fungus.</title>
        <authorList>
            <person name="Buettner E."/>
            <person name="Gebauer A.M."/>
            <person name="Hofrichter M."/>
            <person name="Liers C."/>
            <person name="Kellner H."/>
        </authorList>
    </citation>
    <scope>NUCLEOTIDE SEQUENCE [LARGE SCALE GENOMIC DNA]</scope>
    <source>
        <strain evidence="1 2">DSM 105466</strain>
    </source>
</reference>
<feature type="non-terminal residue" evidence="1">
    <location>
        <position position="166"/>
    </location>
</feature>
<accession>A0A3E2GTV4</accession>
<protein>
    <submittedName>
        <fullName evidence="1">Uncharacterized protein</fullName>
    </submittedName>
</protein>
<dbReference type="OMA" id="DNQGPIR"/>
<proteinExistence type="predicted"/>
<dbReference type="STRING" id="5539.A0A3E2GTV4"/>
<dbReference type="EMBL" id="NCSJ02000443">
    <property type="protein sequence ID" value="RFU24467.1"/>
    <property type="molecule type" value="Genomic_DNA"/>
</dbReference>